<evidence type="ECO:0000313" key="4">
    <source>
        <dbReference type="EMBL" id="CDS87689.1"/>
    </source>
</evidence>
<dbReference type="InterPro" id="IPR052173">
    <property type="entry name" value="Beta-lactam_resp_regulator"/>
</dbReference>
<feature type="domain" description="Peptidase M56" evidence="2">
    <location>
        <begin position="69"/>
        <end position="276"/>
    </location>
</feature>
<gene>
    <name evidence="3" type="ORF">BN1096_520433</name>
    <name evidence="4" type="ORF">BN1097_630181</name>
</gene>
<keyword evidence="1" id="KW-0472">Membrane</keyword>
<accession>A0A069AEB4</accession>
<organism evidence="4">
    <name type="scientific">Clostridioides difficile</name>
    <name type="common">Peptoclostridium difficile</name>
    <dbReference type="NCBI Taxonomy" id="1496"/>
    <lineage>
        <taxon>Bacteria</taxon>
        <taxon>Bacillati</taxon>
        <taxon>Bacillota</taxon>
        <taxon>Clostridia</taxon>
        <taxon>Peptostreptococcales</taxon>
        <taxon>Peptostreptococcaceae</taxon>
        <taxon>Clostridioides</taxon>
    </lineage>
</organism>
<keyword evidence="1" id="KW-1133">Transmembrane helix</keyword>
<feature type="transmembrane region" description="Helical" evidence="1">
    <location>
        <begin position="37"/>
        <end position="55"/>
    </location>
</feature>
<reference evidence="4" key="1">
    <citation type="submission" date="2014-07" db="EMBL/GenBank/DDBJ databases">
        <authorList>
            <person name="Monot Marc"/>
        </authorList>
    </citation>
    <scope>NUCLEOTIDE SEQUENCE</scope>
    <source>
        <strain evidence="4">7032994</strain>
    </source>
</reference>
<proteinExistence type="predicted"/>
<feature type="transmembrane region" description="Helical" evidence="1">
    <location>
        <begin position="6"/>
        <end position="25"/>
    </location>
</feature>
<dbReference type="PANTHER" id="PTHR34978:SF3">
    <property type="entry name" value="SLR0241 PROTEIN"/>
    <property type="match status" value="1"/>
</dbReference>
<name>A0A069AEB4_CLODI</name>
<dbReference type="Pfam" id="PF05569">
    <property type="entry name" value="Peptidase_M56"/>
    <property type="match status" value="1"/>
</dbReference>
<feature type="transmembrane region" description="Helical" evidence="1">
    <location>
        <begin position="192"/>
        <end position="213"/>
    </location>
</feature>
<evidence type="ECO:0000259" key="2">
    <source>
        <dbReference type="Pfam" id="PF05569"/>
    </source>
</evidence>
<dbReference type="RefSeq" id="WP_021367001.1">
    <property type="nucleotide sequence ID" value="NZ_BBYB01000197.1"/>
</dbReference>
<dbReference type="InterPro" id="IPR008756">
    <property type="entry name" value="Peptidase_M56"/>
</dbReference>
<dbReference type="EMBL" id="LK932402">
    <property type="protein sequence ID" value="CDS87689.1"/>
    <property type="molecule type" value="Genomic_DNA"/>
</dbReference>
<evidence type="ECO:0000313" key="3">
    <source>
        <dbReference type="EMBL" id="CDS85698.1"/>
    </source>
</evidence>
<evidence type="ECO:0000256" key="1">
    <source>
        <dbReference type="SAM" id="Phobius"/>
    </source>
</evidence>
<dbReference type="EMBL" id="LK932505">
    <property type="protein sequence ID" value="CDS85698.1"/>
    <property type="molecule type" value="Genomic_DNA"/>
</dbReference>
<protein>
    <submittedName>
        <fullName evidence="4">Peptidase, M56 family</fullName>
    </submittedName>
    <submittedName>
        <fullName evidence="3">Putative beta-lactamase inducer</fullName>
    </submittedName>
</protein>
<feature type="transmembrane region" description="Helical" evidence="1">
    <location>
        <begin position="86"/>
        <end position="103"/>
    </location>
</feature>
<feature type="transmembrane region" description="Helical" evidence="1">
    <location>
        <begin position="287"/>
        <end position="306"/>
    </location>
</feature>
<dbReference type="CDD" id="cd07341">
    <property type="entry name" value="M56_BlaR1_MecR1_like"/>
    <property type="match status" value="1"/>
</dbReference>
<dbReference type="AlphaFoldDB" id="A0A069AEB4"/>
<sequence>MELFIEVIKFNIYISPLILFFILFTKKISKYTFKFNYFIYLLIVVRMMFISKINLNILNINNTTINIYKHNIDNYIPYDQGITLDIFMYIWILGIIAISFYYLRTNFKFYNYIENFKKEILEIDITSILDEQAKELSINKKLQIYKVKGIYSPAIIGLTRCKIIIPEKKYNNKELRFIFKHELIHYKRKDNLFKLLISTICIIYWFNPILYLLKKYFHELCELSCDEIVIDKCTTSEIKEYAYIILDTIKYQKTLKYSSFVSQFLNKKNIILKKRLDSMFNQDKKKINLGLKFLLTFIIIGSIFSINSNFKQNEDVEYTIGKINYNKNGETYGTHIIDSNRNSIEPELIQTIGRGKKVGYVKKRDLYDCDNQPKTPEEAVLYTRKRNFNIFKKTIPLYDKEGIKIIGRFEIN</sequence>
<keyword evidence="1" id="KW-0812">Transmembrane</keyword>
<dbReference type="PANTHER" id="PTHR34978">
    <property type="entry name" value="POSSIBLE SENSOR-TRANSDUCER PROTEIN BLAR"/>
    <property type="match status" value="1"/>
</dbReference>